<keyword evidence="1" id="KW-0732">Signal</keyword>
<dbReference type="InterPro" id="IPR027372">
    <property type="entry name" value="Phytase-like_dom"/>
</dbReference>
<name>A0A1G4UKC2_9HYPH</name>
<feature type="domain" description="Phytase-like" evidence="2">
    <location>
        <begin position="61"/>
        <end position="313"/>
    </location>
</feature>
<dbReference type="RefSeq" id="WP_091443531.1">
    <property type="nucleotide sequence ID" value="NZ_FMTP01000008.1"/>
</dbReference>
<sequence length="328" mass="34245">MRLFPPVLAATLLLALSALPAPAQPVSITATPIERFDAGGAIRFGPLEFRGGLVLSSPSSDFGGLSGLVVDGDGAEFLSVTDKGMWLSGRIVSEGDRPVGIADAVMAPMKGPGGKTLAAQGRGDVESLARVPAGTLVGIERTQEVWLFPGPDPLKATGRKLISDPALSRLGGNQGPEALLVPPGGVPAAVVVIAEESPDDPAALPGFLFGPLGKPKPMGRFTVARSDEFAATDAVLADDGRVYLLERRFDLLRGVALRLRRFPLSAITPGALIEGEVLLTANRLAAIDNMEGLALHRNAAGELILTLISDDNFSPLQRTLLLRFALVE</sequence>
<feature type="signal peptide" evidence="1">
    <location>
        <begin position="1"/>
        <end position="23"/>
    </location>
</feature>
<protein>
    <recommendedName>
        <fullName evidence="2">Phytase-like domain-containing protein</fullName>
    </recommendedName>
</protein>
<proteinExistence type="predicted"/>
<feature type="chain" id="PRO_5011443007" description="Phytase-like domain-containing protein" evidence="1">
    <location>
        <begin position="24"/>
        <end position="328"/>
    </location>
</feature>
<evidence type="ECO:0000313" key="3">
    <source>
        <dbReference type="EMBL" id="SCW94101.1"/>
    </source>
</evidence>
<evidence type="ECO:0000313" key="4">
    <source>
        <dbReference type="Proteomes" id="UP000198889"/>
    </source>
</evidence>
<dbReference type="InterPro" id="IPR014567">
    <property type="entry name" value="UCP031900"/>
</dbReference>
<dbReference type="PIRSF" id="PIRSF031900">
    <property type="entry name" value="UCP031900"/>
    <property type="match status" value="1"/>
</dbReference>
<dbReference type="STRING" id="177413.SAMN05660859_4066"/>
<accession>A0A1G4UKC2</accession>
<dbReference type="AlphaFoldDB" id="A0A1G4UKC2"/>
<dbReference type="Pfam" id="PF13449">
    <property type="entry name" value="Phytase-like"/>
    <property type="match status" value="1"/>
</dbReference>
<evidence type="ECO:0000256" key="1">
    <source>
        <dbReference type="SAM" id="SignalP"/>
    </source>
</evidence>
<dbReference type="Proteomes" id="UP000198889">
    <property type="component" value="Unassembled WGS sequence"/>
</dbReference>
<dbReference type="EMBL" id="FMTP01000008">
    <property type="protein sequence ID" value="SCW94101.1"/>
    <property type="molecule type" value="Genomic_DNA"/>
</dbReference>
<evidence type="ECO:0000259" key="2">
    <source>
        <dbReference type="Pfam" id="PF13449"/>
    </source>
</evidence>
<organism evidence="3 4">
    <name type="scientific">Ancylobacter rudongensis</name>
    <dbReference type="NCBI Taxonomy" id="177413"/>
    <lineage>
        <taxon>Bacteria</taxon>
        <taxon>Pseudomonadati</taxon>
        <taxon>Pseudomonadota</taxon>
        <taxon>Alphaproteobacteria</taxon>
        <taxon>Hyphomicrobiales</taxon>
        <taxon>Xanthobacteraceae</taxon>
        <taxon>Ancylobacter</taxon>
    </lineage>
</organism>
<gene>
    <name evidence="3" type="ORF">SAMN05660859_4066</name>
</gene>
<keyword evidence="4" id="KW-1185">Reference proteome</keyword>
<reference evidence="4" key="1">
    <citation type="submission" date="2016-10" db="EMBL/GenBank/DDBJ databases">
        <authorList>
            <person name="Varghese N."/>
            <person name="Submissions S."/>
        </authorList>
    </citation>
    <scope>NUCLEOTIDE SEQUENCE [LARGE SCALE GENOMIC DNA]</scope>
    <source>
        <strain evidence="4">CGMCC 1.1761</strain>
    </source>
</reference>